<name>A0ABV3D8M8_STREX</name>
<dbReference type="Pfam" id="PF00144">
    <property type="entry name" value="Beta-lactamase"/>
    <property type="match status" value="1"/>
</dbReference>
<dbReference type="InterPro" id="IPR050491">
    <property type="entry name" value="AmpC-like"/>
</dbReference>
<protein>
    <submittedName>
        <fullName evidence="2">Serine hydrolase domain-containing protein</fullName>
        <ecNumber evidence="2">3.1.1.103</ecNumber>
    </submittedName>
</protein>
<dbReference type="InterPro" id="IPR012338">
    <property type="entry name" value="Beta-lactam/transpept-like"/>
</dbReference>
<evidence type="ECO:0000313" key="2">
    <source>
        <dbReference type="EMBL" id="MEU7298541.1"/>
    </source>
</evidence>
<dbReference type="EMBL" id="JBEZAM010000138">
    <property type="protein sequence ID" value="MEU7298541.1"/>
    <property type="molecule type" value="Genomic_DNA"/>
</dbReference>
<organism evidence="2 3">
    <name type="scientific">Streptomyces exfoliatus</name>
    <name type="common">Streptomyces hydrogenans</name>
    <dbReference type="NCBI Taxonomy" id="1905"/>
    <lineage>
        <taxon>Bacteria</taxon>
        <taxon>Bacillati</taxon>
        <taxon>Actinomycetota</taxon>
        <taxon>Actinomycetes</taxon>
        <taxon>Kitasatosporales</taxon>
        <taxon>Streptomycetaceae</taxon>
        <taxon>Streptomyces</taxon>
    </lineage>
</organism>
<sequence>MTESLHTTANSAAGNGRPELRKALQDIVDSGVMGVQLRVHDERGQWVGSAGVSELGGTAEPPTDGHFRIGSNTKTFTATLVLQLVAEGRIGLDTPAADYLPEFALDRRITVRMLLQHTSGVFNHTGEYYEDGTIVPGIPSTIAGKEWVDKRFHTYRDEELVRLSLSRPARFEPGSGWSYSNTNYVLARLLVEKVTGRSCAEETRRRILEPLGLSGTVVPGTSTEVPEPHARAYYRYEDAGREETVDVTRHNPSWISAGGDMISTTQDLHTFISALASGRLLPDPLLAEMRTPHAASGFGLGLRVQEVGDGGGTVLFHNGGHSGHAALMYSTPDGRRTLTAALNYVDDAGLSLAEAFQKTQERLVEAVFGAR</sequence>
<dbReference type="PANTHER" id="PTHR46825:SF7">
    <property type="entry name" value="D-ALANYL-D-ALANINE CARBOXYPEPTIDASE"/>
    <property type="match status" value="1"/>
</dbReference>
<feature type="domain" description="Beta-lactamase-related" evidence="1">
    <location>
        <begin position="22"/>
        <end position="346"/>
    </location>
</feature>
<dbReference type="RefSeq" id="WP_359217682.1">
    <property type="nucleotide sequence ID" value="NZ_JBEZAM010000138.1"/>
</dbReference>
<evidence type="ECO:0000313" key="3">
    <source>
        <dbReference type="Proteomes" id="UP001551210"/>
    </source>
</evidence>
<keyword evidence="3" id="KW-1185">Reference proteome</keyword>
<comment type="caution">
    <text evidence="2">The sequence shown here is derived from an EMBL/GenBank/DDBJ whole genome shotgun (WGS) entry which is preliminary data.</text>
</comment>
<dbReference type="SUPFAM" id="SSF56601">
    <property type="entry name" value="beta-lactamase/transpeptidase-like"/>
    <property type="match status" value="1"/>
</dbReference>
<dbReference type="Gene3D" id="3.40.710.10">
    <property type="entry name" value="DD-peptidase/beta-lactamase superfamily"/>
    <property type="match status" value="1"/>
</dbReference>
<dbReference type="EC" id="3.1.1.103" evidence="2"/>
<dbReference type="InterPro" id="IPR001466">
    <property type="entry name" value="Beta-lactam-related"/>
</dbReference>
<proteinExistence type="predicted"/>
<dbReference type="GO" id="GO:0016787">
    <property type="term" value="F:hydrolase activity"/>
    <property type="evidence" value="ECO:0007669"/>
    <property type="project" value="UniProtKB-KW"/>
</dbReference>
<evidence type="ECO:0000259" key="1">
    <source>
        <dbReference type="Pfam" id="PF00144"/>
    </source>
</evidence>
<dbReference type="PANTHER" id="PTHR46825">
    <property type="entry name" value="D-ALANYL-D-ALANINE-CARBOXYPEPTIDASE/ENDOPEPTIDASE AMPH"/>
    <property type="match status" value="1"/>
</dbReference>
<accession>A0ABV3D8M8</accession>
<keyword evidence="2" id="KW-0378">Hydrolase</keyword>
<reference evidence="2 3" key="1">
    <citation type="submission" date="2024-06" db="EMBL/GenBank/DDBJ databases">
        <title>The Natural Products Discovery Center: Release of the First 8490 Sequenced Strains for Exploring Actinobacteria Biosynthetic Diversity.</title>
        <authorList>
            <person name="Kalkreuter E."/>
            <person name="Kautsar S.A."/>
            <person name="Yang D."/>
            <person name="Bader C.D."/>
            <person name="Teijaro C.N."/>
            <person name="Fluegel L."/>
            <person name="Davis C.M."/>
            <person name="Simpson J.R."/>
            <person name="Lauterbach L."/>
            <person name="Steele A.D."/>
            <person name="Gui C."/>
            <person name="Meng S."/>
            <person name="Li G."/>
            <person name="Viehrig K."/>
            <person name="Ye F."/>
            <person name="Su P."/>
            <person name="Kiefer A.F."/>
            <person name="Nichols A."/>
            <person name="Cepeda A.J."/>
            <person name="Yan W."/>
            <person name="Fan B."/>
            <person name="Jiang Y."/>
            <person name="Adhikari A."/>
            <person name="Zheng C.-J."/>
            <person name="Schuster L."/>
            <person name="Cowan T.M."/>
            <person name="Smanski M.J."/>
            <person name="Chevrette M.G."/>
            <person name="De Carvalho L.P.S."/>
            <person name="Shen B."/>
        </authorList>
    </citation>
    <scope>NUCLEOTIDE SEQUENCE [LARGE SCALE GENOMIC DNA]</scope>
    <source>
        <strain evidence="2 3">NPDC045705</strain>
    </source>
</reference>
<dbReference type="Proteomes" id="UP001551210">
    <property type="component" value="Unassembled WGS sequence"/>
</dbReference>
<gene>
    <name evidence="2" type="ORF">AB0A76_36070</name>
</gene>